<feature type="compositionally biased region" description="Gly residues" evidence="4">
    <location>
        <begin position="10"/>
        <end position="28"/>
    </location>
</feature>
<dbReference type="GO" id="GO:0005829">
    <property type="term" value="C:cytosol"/>
    <property type="evidence" value="ECO:0007669"/>
    <property type="project" value="TreeGrafter"/>
</dbReference>
<dbReference type="GO" id="GO:0005096">
    <property type="term" value="F:GTPase activator activity"/>
    <property type="evidence" value="ECO:0007669"/>
    <property type="project" value="UniProtKB-KW"/>
</dbReference>
<gene>
    <name evidence="5" type="ORF">SCA03_53970</name>
</gene>
<dbReference type="InterPro" id="IPR032675">
    <property type="entry name" value="LRR_dom_sf"/>
</dbReference>
<organism evidence="5 6">
    <name type="scientific">Streptomyces cacaoi</name>
    <dbReference type="NCBI Taxonomy" id="1898"/>
    <lineage>
        <taxon>Bacteria</taxon>
        <taxon>Bacillati</taxon>
        <taxon>Actinomycetota</taxon>
        <taxon>Actinomycetes</taxon>
        <taxon>Kitasatosporales</taxon>
        <taxon>Streptomycetaceae</taxon>
        <taxon>Streptomyces</taxon>
    </lineage>
</organism>
<dbReference type="SUPFAM" id="SSF52047">
    <property type="entry name" value="RNI-like"/>
    <property type="match status" value="1"/>
</dbReference>
<dbReference type="PANTHER" id="PTHR24113:SF12">
    <property type="entry name" value="RAN GTPASE-ACTIVATING PROTEIN 1"/>
    <property type="match status" value="1"/>
</dbReference>
<dbReference type="GO" id="GO:0031267">
    <property type="term" value="F:small GTPase binding"/>
    <property type="evidence" value="ECO:0007669"/>
    <property type="project" value="TreeGrafter"/>
</dbReference>
<reference evidence="5 6" key="1">
    <citation type="submission" date="2019-06" db="EMBL/GenBank/DDBJ databases">
        <title>Whole genome shotgun sequence of Streptomyces cacaoi subsp. cacaoi NBRC 12748.</title>
        <authorList>
            <person name="Hosoyama A."/>
            <person name="Uohara A."/>
            <person name="Ohji S."/>
            <person name="Ichikawa N."/>
        </authorList>
    </citation>
    <scope>NUCLEOTIDE SEQUENCE [LARGE SCALE GENOMIC DNA]</scope>
    <source>
        <strain evidence="5 6">NBRC 12748</strain>
    </source>
</reference>
<keyword evidence="2" id="KW-0433">Leucine-rich repeat</keyword>
<evidence type="ECO:0000256" key="3">
    <source>
        <dbReference type="ARBA" id="ARBA00022737"/>
    </source>
</evidence>
<keyword evidence="3" id="KW-0677">Repeat</keyword>
<evidence type="ECO:0000313" key="6">
    <source>
        <dbReference type="Proteomes" id="UP000319210"/>
    </source>
</evidence>
<evidence type="ECO:0000313" key="5">
    <source>
        <dbReference type="EMBL" id="GEB52846.1"/>
    </source>
</evidence>
<protein>
    <submittedName>
        <fullName evidence="5">Uncharacterized protein</fullName>
    </submittedName>
</protein>
<dbReference type="EMBL" id="BJMM01000037">
    <property type="protein sequence ID" value="GEB52846.1"/>
    <property type="molecule type" value="Genomic_DNA"/>
</dbReference>
<dbReference type="Gene3D" id="3.80.10.10">
    <property type="entry name" value="Ribonuclease Inhibitor"/>
    <property type="match status" value="1"/>
</dbReference>
<evidence type="ECO:0000256" key="4">
    <source>
        <dbReference type="SAM" id="MobiDB-lite"/>
    </source>
</evidence>
<evidence type="ECO:0000256" key="2">
    <source>
        <dbReference type="ARBA" id="ARBA00022614"/>
    </source>
</evidence>
<accession>A0A4Y3R561</accession>
<dbReference type="GO" id="GO:0048471">
    <property type="term" value="C:perinuclear region of cytoplasm"/>
    <property type="evidence" value="ECO:0007669"/>
    <property type="project" value="TreeGrafter"/>
</dbReference>
<comment type="caution">
    <text evidence="5">The sequence shown here is derived from an EMBL/GenBank/DDBJ whole genome shotgun (WGS) entry which is preliminary data.</text>
</comment>
<feature type="region of interest" description="Disordered" evidence="4">
    <location>
        <begin position="1"/>
        <end position="43"/>
    </location>
</feature>
<dbReference type="Proteomes" id="UP000319210">
    <property type="component" value="Unassembled WGS sequence"/>
</dbReference>
<evidence type="ECO:0000256" key="1">
    <source>
        <dbReference type="ARBA" id="ARBA00022468"/>
    </source>
</evidence>
<dbReference type="PANTHER" id="PTHR24113">
    <property type="entry name" value="RAN GTPASE-ACTIVATING PROTEIN 1"/>
    <property type="match status" value="1"/>
</dbReference>
<dbReference type="AlphaFoldDB" id="A0A4Y3R561"/>
<dbReference type="GO" id="GO:0006913">
    <property type="term" value="P:nucleocytoplasmic transport"/>
    <property type="evidence" value="ECO:0007669"/>
    <property type="project" value="TreeGrafter"/>
</dbReference>
<dbReference type="SMART" id="SM00368">
    <property type="entry name" value="LRR_RI"/>
    <property type="match status" value="3"/>
</dbReference>
<feature type="compositionally biased region" description="Low complexity" evidence="4">
    <location>
        <begin position="29"/>
        <end position="43"/>
    </location>
</feature>
<proteinExistence type="predicted"/>
<sequence>MVSDGASGAVLGGPSGAAPGGGRPGAGESGVSSESSEEAGPGAAFAGVPAVVPRPVEELRPLLEWLRTGRAAPRRLDFAAGTALPDGRLDLCKQQLGPGGAAEVARALRPDGPVRHLLLGTDGLGDAGAAAVAERAGEAGVETLYLGCNTLTSAGVCSLADNLRASPSAVTGVWLKRNPLGAGAGDAAARLLAQVRELRTLDLVQTGLEPSGAAALAEALVAAARDGRPVERLYAGGNPLGPAGARALAPVVAAGACGELYLAAAGLGDAGAAELTGALERAPFGRLRRLSVASDGIGAPAAGRLVAAAVHAGVELCDLGRVKAARALGAADNRFDETAAAFVGAALAAGPHRLMHLVLTHTGATSAAAHRLLDSARCAVTPTRFRFGSGVARSVKRRLDALSAEVAPLPVPAAVAAIRSVHRQPLPGPGTAPD</sequence>
<name>A0A4Y3R561_STRCI</name>
<keyword evidence="6" id="KW-1185">Reference proteome</keyword>
<dbReference type="InterPro" id="IPR027038">
    <property type="entry name" value="RanGap"/>
</dbReference>
<keyword evidence="1" id="KW-0343">GTPase activation</keyword>